<keyword evidence="4" id="KW-0804">Transcription</keyword>
<dbReference type="Gene3D" id="1.10.10.10">
    <property type="entry name" value="Winged helix-like DNA-binding domain superfamily/Winged helix DNA-binding domain"/>
    <property type="match status" value="1"/>
</dbReference>
<keyword evidence="3" id="KW-0805">Transcription regulation</keyword>
<keyword evidence="9" id="KW-1185">Reference proteome</keyword>
<organism evidence="6 8">
    <name type="scientific">Cryobacterium flavum</name>
    <dbReference type="NCBI Taxonomy" id="1424659"/>
    <lineage>
        <taxon>Bacteria</taxon>
        <taxon>Bacillati</taxon>
        <taxon>Actinomycetota</taxon>
        <taxon>Actinomycetes</taxon>
        <taxon>Micrococcales</taxon>
        <taxon>Microbacteriaceae</taxon>
        <taxon>Cryobacterium</taxon>
    </lineage>
</organism>
<keyword evidence="2" id="KW-0418">Kinase</keyword>
<dbReference type="PIRSF" id="PIRSF036625">
    <property type="entry name" value="GAF_ANTAR"/>
    <property type="match status" value="1"/>
</dbReference>
<sequence>MVTMNRASLVSAAFVKLTDTLVGEYDVLEVLHTLVEECVELLDATAAGLLLADPSGELQVVASTSEESYLVEVLQQQAGAGPCVDCYLTGKVVTLGDIAAFSKTYPDFVAAALSQGFHSVHAIPMRVRNRTIGALNLFREVTGDVTPEDAAIGQAMADVATISILQERTVREDAVVNEQLMGALNSRILIEQAKGVIAQISTVDMDEAFKRLRADARARNQTMRESAENVINRRIQL</sequence>
<keyword evidence="1" id="KW-0808">Transferase</keyword>
<dbReference type="Proteomes" id="UP000298252">
    <property type="component" value="Unassembled WGS sequence"/>
</dbReference>
<dbReference type="InterPro" id="IPR003018">
    <property type="entry name" value="GAF"/>
</dbReference>
<dbReference type="InterPro" id="IPR036388">
    <property type="entry name" value="WH-like_DNA-bd_sf"/>
</dbReference>
<evidence type="ECO:0000313" key="9">
    <source>
        <dbReference type="Proteomes" id="UP000298252"/>
    </source>
</evidence>
<dbReference type="InterPro" id="IPR029016">
    <property type="entry name" value="GAF-like_dom_sf"/>
</dbReference>
<evidence type="ECO:0000256" key="1">
    <source>
        <dbReference type="ARBA" id="ARBA00022679"/>
    </source>
</evidence>
<evidence type="ECO:0000256" key="2">
    <source>
        <dbReference type="ARBA" id="ARBA00022777"/>
    </source>
</evidence>
<dbReference type="SMART" id="SM01012">
    <property type="entry name" value="ANTAR"/>
    <property type="match status" value="1"/>
</dbReference>
<evidence type="ECO:0000259" key="5">
    <source>
        <dbReference type="PROSITE" id="PS50921"/>
    </source>
</evidence>
<evidence type="ECO:0000313" key="8">
    <source>
        <dbReference type="Proteomes" id="UP000199639"/>
    </source>
</evidence>
<evidence type="ECO:0000313" key="6">
    <source>
        <dbReference type="EMBL" id="SDN25398.1"/>
    </source>
</evidence>
<reference evidence="7 9" key="2">
    <citation type="submission" date="2019-03" db="EMBL/GenBank/DDBJ databases">
        <title>Genomics of glacier-inhabiting Cryobacterium strains.</title>
        <authorList>
            <person name="Liu Q."/>
            <person name="Xin Y.-H."/>
        </authorList>
    </citation>
    <scope>NUCLEOTIDE SEQUENCE [LARGE SCALE GENOMIC DNA]</scope>
    <source>
        <strain evidence="7 9">Hh8</strain>
    </source>
</reference>
<dbReference type="PROSITE" id="PS50921">
    <property type="entry name" value="ANTAR"/>
    <property type="match status" value="1"/>
</dbReference>
<dbReference type="Pfam" id="PF13185">
    <property type="entry name" value="GAF_2"/>
    <property type="match status" value="1"/>
</dbReference>
<dbReference type="EMBL" id="FNIB01000004">
    <property type="protein sequence ID" value="SDN25398.1"/>
    <property type="molecule type" value="Genomic_DNA"/>
</dbReference>
<dbReference type="Pfam" id="PF03861">
    <property type="entry name" value="ANTAR"/>
    <property type="match status" value="1"/>
</dbReference>
<evidence type="ECO:0000256" key="4">
    <source>
        <dbReference type="ARBA" id="ARBA00023163"/>
    </source>
</evidence>
<dbReference type="STRING" id="1424659.SAMN05216368_104293"/>
<dbReference type="SUPFAM" id="SSF52172">
    <property type="entry name" value="CheY-like"/>
    <property type="match status" value="1"/>
</dbReference>
<name>A0A4R8UZC8_9MICO</name>
<reference evidence="6 8" key="1">
    <citation type="submission" date="2016-10" db="EMBL/GenBank/DDBJ databases">
        <authorList>
            <person name="Varghese N."/>
            <person name="Submissions S."/>
        </authorList>
    </citation>
    <scope>NUCLEOTIDE SEQUENCE [LARGE SCALE GENOMIC DNA]</scope>
    <source>
        <strain evidence="6 8">CGMCC 1.11215</strain>
    </source>
</reference>
<accession>A0A4R8UZC8</accession>
<dbReference type="SMART" id="SM00065">
    <property type="entry name" value="GAF"/>
    <property type="match status" value="1"/>
</dbReference>
<dbReference type="AlphaFoldDB" id="A0A4R8UZC8"/>
<dbReference type="RefSeq" id="WP_092340129.1">
    <property type="nucleotide sequence ID" value="NZ_FNIB01000004.1"/>
</dbReference>
<feature type="domain" description="ANTAR" evidence="5">
    <location>
        <begin position="170"/>
        <end position="231"/>
    </location>
</feature>
<dbReference type="GO" id="GO:0016301">
    <property type="term" value="F:kinase activity"/>
    <property type="evidence" value="ECO:0007669"/>
    <property type="project" value="UniProtKB-KW"/>
</dbReference>
<dbReference type="GO" id="GO:0003723">
    <property type="term" value="F:RNA binding"/>
    <property type="evidence" value="ECO:0007669"/>
    <property type="project" value="InterPro"/>
</dbReference>
<evidence type="ECO:0000313" key="7">
    <source>
        <dbReference type="EMBL" id="TFB74655.1"/>
    </source>
</evidence>
<protein>
    <submittedName>
        <fullName evidence="6">ANTAR domain-containing protein</fullName>
    </submittedName>
</protein>
<dbReference type="InterPro" id="IPR005561">
    <property type="entry name" value="ANTAR"/>
</dbReference>
<gene>
    <name evidence="7" type="ORF">E3O21_14960</name>
    <name evidence="6" type="ORF">SAMN05216368_104293</name>
</gene>
<proteinExistence type="predicted"/>
<evidence type="ECO:0000256" key="3">
    <source>
        <dbReference type="ARBA" id="ARBA00023015"/>
    </source>
</evidence>
<dbReference type="Proteomes" id="UP000199639">
    <property type="component" value="Unassembled WGS sequence"/>
</dbReference>
<dbReference type="SUPFAM" id="SSF55781">
    <property type="entry name" value="GAF domain-like"/>
    <property type="match status" value="1"/>
</dbReference>
<dbReference type="InterPro" id="IPR012074">
    <property type="entry name" value="GAF_ANTAR"/>
</dbReference>
<dbReference type="EMBL" id="SOFD01000035">
    <property type="protein sequence ID" value="TFB74655.1"/>
    <property type="molecule type" value="Genomic_DNA"/>
</dbReference>
<dbReference type="InterPro" id="IPR011006">
    <property type="entry name" value="CheY-like_superfamily"/>
</dbReference>
<dbReference type="Gene3D" id="3.30.450.40">
    <property type="match status" value="1"/>
</dbReference>